<sequence length="67" mass="7796">MCNCHRHGPGPNGRCGHSDSHGPKKHGMSRASWRRFVSKGERRKALEKYRKELKKELQAVNERLEEL</sequence>
<dbReference type="EMBL" id="LHYD01000017">
    <property type="protein sequence ID" value="KXB05355.1"/>
    <property type="molecule type" value="Genomic_DNA"/>
</dbReference>
<protein>
    <submittedName>
        <fullName evidence="2">Uncharacterized protein</fullName>
    </submittedName>
</protein>
<evidence type="ECO:0000313" key="2">
    <source>
        <dbReference type="EMBL" id="KXB05355.1"/>
    </source>
</evidence>
<evidence type="ECO:0000256" key="1">
    <source>
        <dbReference type="SAM" id="MobiDB-lite"/>
    </source>
</evidence>
<dbReference type="AlphaFoldDB" id="A0A133VFZ8"/>
<feature type="compositionally biased region" description="Basic residues" evidence="1">
    <location>
        <begin position="23"/>
        <end position="36"/>
    </location>
</feature>
<name>A0A133VFZ8_9EURY</name>
<comment type="caution">
    <text evidence="2">The sequence shown here is derived from an EMBL/GenBank/DDBJ whole genome shotgun (WGS) entry which is preliminary data.</text>
</comment>
<reference evidence="2 3" key="1">
    <citation type="journal article" date="2016" name="Sci. Rep.">
        <title>Metabolic traits of an uncultured archaeal lineage -MSBL1- from brine pools of the Red Sea.</title>
        <authorList>
            <person name="Mwirichia R."/>
            <person name="Alam I."/>
            <person name="Rashid M."/>
            <person name="Vinu M."/>
            <person name="Ba-Alawi W."/>
            <person name="Anthony Kamau A."/>
            <person name="Kamanda Ngugi D."/>
            <person name="Goker M."/>
            <person name="Klenk H.P."/>
            <person name="Bajic V."/>
            <person name="Stingl U."/>
        </authorList>
    </citation>
    <scope>NUCLEOTIDE SEQUENCE [LARGE SCALE GENOMIC DNA]</scope>
    <source>
        <strain evidence="2">SCGC-AAA382A13</strain>
    </source>
</reference>
<organism evidence="2 3">
    <name type="scientific">candidate division MSBL1 archaeon SCGC-AAA382A13</name>
    <dbReference type="NCBI Taxonomy" id="1698279"/>
    <lineage>
        <taxon>Archaea</taxon>
        <taxon>Methanobacteriati</taxon>
        <taxon>Methanobacteriota</taxon>
        <taxon>candidate division MSBL1</taxon>
    </lineage>
</organism>
<gene>
    <name evidence="2" type="ORF">AKJ50_01130</name>
</gene>
<dbReference type="Proteomes" id="UP000070311">
    <property type="component" value="Unassembled WGS sequence"/>
</dbReference>
<proteinExistence type="predicted"/>
<feature type="region of interest" description="Disordered" evidence="1">
    <location>
        <begin position="1"/>
        <end position="36"/>
    </location>
</feature>
<accession>A0A133VFZ8</accession>
<evidence type="ECO:0000313" key="3">
    <source>
        <dbReference type="Proteomes" id="UP000070311"/>
    </source>
</evidence>
<keyword evidence="3" id="KW-1185">Reference proteome</keyword>